<name>A0A8S4RL31_9NEOP</name>
<gene>
    <name evidence="1" type="primary">jg9790</name>
    <name evidence="1" type="ORF">PAEG_LOCUS14810</name>
</gene>
<proteinExistence type="predicted"/>
<sequence>MFRIGSETAGPITMKLSGNLRIDLASNPVKFGDDRSTPIFELANTAFIKKKYDDCRTFLRVTSLIYVQIPPTRWTDDIQRGEPLDTSGIKPWNSELPSKDLCPAVVGLLSVDMIRMSPFLIIKNSAVINHGSETCSLTMGLIRRPRVNQWAMERAMLGVSLRRDPENLRRTKVTSARALTAQSVA</sequence>
<protein>
    <submittedName>
        <fullName evidence="1">Jg9790 protein</fullName>
    </submittedName>
</protein>
<dbReference type="AlphaFoldDB" id="A0A8S4RL31"/>
<evidence type="ECO:0000313" key="1">
    <source>
        <dbReference type="EMBL" id="CAH2237537.1"/>
    </source>
</evidence>
<keyword evidence="2" id="KW-1185">Reference proteome</keyword>
<accession>A0A8S4RL31</accession>
<dbReference type="Proteomes" id="UP000838756">
    <property type="component" value="Unassembled WGS sequence"/>
</dbReference>
<reference evidence="1" key="1">
    <citation type="submission" date="2022-03" db="EMBL/GenBank/DDBJ databases">
        <authorList>
            <person name="Lindestad O."/>
        </authorList>
    </citation>
    <scope>NUCLEOTIDE SEQUENCE</scope>
</reference>
<comment type="caution">
    <text evidence="1">The sequence shown here is derived from an EMBL/GenBank/DDBJ whole genome shotgun (WGS) entry which is preliminary data.</text>
</comment>
<organism evidence="1 2">
    <name type="scientific">Pararge aegeria aegeria</name>
    <dbReference type="NCBI Taxonomy" id="348720"/>
    <lineage>
        <taxon>Eukaryota</taxon>
        <taxon>Metazoa</taxon>
        <taxon>Ecdysozoa</taxon>
        <taxon>Arthropoda</taxon>
        <taxon>Hexapoda</taxon>
        <taxon>Insecta</taxon>
        <taxon>Pterygota</taxon>
        <taxon>Neoptera</taxon>
        <taxon>Endopterygota</taxon>
        <taxon>Lepidoptera</taxon>
        <taxon>Glossata</taxon>
        <taxon>Ditrysia</taxon>
        <taxon>Papilionoidea</taxon>
        <taxon>Nymphalidae</taxon>
        <taxon>Satyrinae</taxon>
        <taxon>Satyrini</taxon>
        <taxon>Parargina</taxon>
        <taxon>Pararge</taxon>
    </lineage>
</organism>
<evidence type="ECO:0000313" key="2">
    <source>
        <dbReference type="Proteomes" id="UP000838756"/>
    </source>
</evidence>
<dbReference type="EMBL" id="CAKXAJ010025277">
    <property type="protein sequence ID" value="CAH2237537.1"/>
    <property type="molecule type" value="Genomic_DNA"/>
</dbReference>